<evidence type="ECO:0000256" key="2">
    <source>
        <dbReference type="ARBA" id="ARBA00022451"/>
    </source>
</evidence>
<evidence type="ECO:0000256" key="10">
    <source>
        <dbReference type="SAM" id="MobiDB-lite"/>
    </source>
</evidence>
<dbReference type="InterPro" id="IPR011161">
    <property type="entry name" value="MHC_I-like_Ag-recog"/>
</dbReference>
<feature type="signal peptide" evidence="11">
    <location>
        <begin position="1"/>
        <end position="25"/>
    </location>
</feature>
<dbReference type="GO" id="GO:0005615">
    <property type="term" value="C:extracellular space"/>
    <property type="evidence" value="ECO:0007669"/>
    <property type="project" value="TreeGrafter"/>
</dbReference>
<keyword evidence="8" id="KW-1015">Disulfide bond</keyword>
<evidence type="ECO:0000313" key="14">
    <source>
        <dbReference type="RefSeq" id="XP_025051046.1"/>
    </source>
</evidence>
<sequence length="143" mass="15929">MVASGSQLLLLLLLLGAAAVPGASAGCHSYRHFYTGVTDPGWDVPDFTAMGYVDDQHILHYDSETQRQEPRGDWVQGAVGPYFGDTETMRLRGWQDRFKRNLLTLRHRYNQTRGECEQAGVGRRPRGLGDWVTDEGIGEAPAH</sequence>
<evidence type="ECO:0000256" key="3">
    <source>
        <dbReference type="ARBA" id="ARBA00022692"/>
    </source>
</evidence>
<dbReference type="InParanoid" id="A0A3Q0FTU5"/>
<evidence type="ECO:0000256" key="11">
    <source>
        <dbReference type="SAM" id="SignalP"/>
    </source>
</evidence>
<evidence type="ECO:0000256" key="6">
    <source>
        <dbReference type="ARBA" id="ARBA00022989"/>
    </source>
</evidence>
<dbReference type="Proteomes" id="UP000189705">
    <property type="component" value="Unplaced"/>
</dbReference>
<evidence type="ECO:0000256" key="7">
    <source>
        <dbReference type="ARBA" id="ARBA00023136"/>
    </source>
</evidence>
<evidence type="ECO:0000256" key="4">
    <source>
        <dbReference type="ARBA" id="ARBA00022729"/>
    </source>
</evidence>
<dbReference type="AlphaFoldDB" id="A0A3Q0FTU5"/>
<proteinExistence type="predicted"/>
<dbReference type="GO" id="GO:0002474">
    <property type="term" value="P:antigen processing and presentation of peptide antigen via MHC class I"/>
    <property type="evidence" value="ECO:0007669"/>
    <property type="project" value="UniProtKB-KW"/>
</dbReference>
<keyword evidence="7" id="KW-0472">Membrane</keyword>
<dbReference type="InterPro" id="IPR037055">
    <property type="entry name" value="MHC_I-like_Ag-recog_sf"/>
</dbReference>
<dbReference type="STRING" id="38654.A0A3Q0FTU5"/>
<evidence type="ECO:0000256" key="8">
    <source>
        <dbReference type="ARBA" id="ARBA00023157"/>
    </source>
</evidence>
<evidence type="ECO:0000256" key="1">
    <source>
        <dbReference type="ARBA" id="ARBA00004479"/>
    </source>
</evidence>
<keyword evidence="3" id="KW-0812">Transmembrane</keyword>
<dbReference type="GO" id="GO:0009897">
    <property type="term" value="C:external side of plasma membrane"/>
    <property type="evidence" value="ECO:0007669"/>
    <property type="project" value="TreeGrafter"/>
</dbReference>
<evidence type="ECO:0000259" key="12">
    <source>
        <dbReference type="Pfam" id="PF00129"/>
    </source>
</evidence>
<dbReference type="Gene3D" id="3.30.500.10">
    <property type="entry name" value="MHC class I-like antigen recognition-like"/>
    <property type="match status" value="1"/>
</dbReference>
<protein>
    <submittedName>
        <fullName evidence="14">HLA class I histocompatibility antigen, A-74 alpha chain-like</fullName>
    </submittedName>
</protein>
<dbReference type="InterPro" id="IPR050208">
    <property type="entry name" value="MHC_class-I_related"/>
</dbReference>
<keyword evidence="9" id="KW-0325">Glycoprotein</keyword>
<feature type="region of interest" description="Disordered" evidence="10">
    <location>
        <begin position="120"/>
        <end position="143"/>
    </location>
</feature>
<feature type="domain" description="MHC class I-like antigen recognition-like" evidence="12">
    <location>
        <begin position="27"/>
        <end position="114"/>
    </location>
</feature>
<gene>
    <name evidence="14" type="primary">LOC112548712</name>
</gene>
<keyword evidence="2" id="KW-0490">MHC I</keyword>
<dbReference type="KEGG" id="asn:112548712"/>
<evidence type="ECO:0000313" key="13">
    <source>
        <dbReference type="Proteomes" id="UP000189705"/>
    </source>
</evidence>
<keyword evidence="13" id="KW-1185">Reference proteome</keyword>
<keyword evidence="6" id="KW-1133">Transmembrane helix</keyword>
<evidence type="ECO:0000256" key="9">
    <source>
        <dbReference type="ARBA" id="ARBA00023180"/>
    </source>
</evidence>
<dbReference type="PANTHER" id="PTHR16675:SF242">
    <property type="entry name" value="MAJOR HISTOCOMPATIBILITY COMPLEX CLASS I-RELATED GENE PROTEIN"/>
    <property type="match status" value="1"/>
</dbReference>
<feature type="chain" id="PRO_5018084078" evidence="11">
    <location>
        <begin position="26"/>
        <end position="143"/>
    </location>
</feature>
<organism evidence="13 14">
    <name type="scientific">Alligator sinensis</name>
    <name type="common">Chinese alligator</name>
    <dbReference type="NCBI Taxonomy" id="38654"/>
    <lineage>
        <taxon>Eukaryota</taxon>
        <taxon>Metazoa</taxon>
        <taxon>Chordata</taxon>
        <taxon>Craniata</taxon>
        <taxon>Vertebrata</taxon>
        <taxon>Euteleostomi</taxon>
        <taxon>Archelosauria</taxon>
        <taxon>Archosauria</taxon>
        <taxon>Crocodylia</taxon>
        <taxon>Alligatoridae</taxon>
        <taxon>Alligatorinae</taxon>
        <taxon>Alligator</taxon>
    </lineage>
</organism>
<dbReference type="RefSeq" id="XP_025051046.1">
    <property type="nucleotide sequence ID" value="XM_025195261.1"/>
</dbReference>
<name>A0A3Q0FTU5_ALLSI</name>
<accession>A0A3Q0FTU5</accession>
<dbReference type="GO" id="GO:0042612">
    <property type="term" value="C:MHC class I protein complex"/>
    <property type="evidence" value="ECO:0007669"/>
    <property type="project" value="UniProtKB-KW"/>
</dbReference>
<comment type="subcellular location">
    <subcellularLocation>
        <location evidence="1">Membrane</location>
        <topology evidence="1">Single-pass type I membrane protein</topology>
    </subcellularLocation>
</comment>
<keyword evidence="4 11" id="KW-0732">Signal</keyword>
<dbReference type="GO" id="GO:0006955">
    <property type="term" value="P:immune response"/>
    <property type="evidence" value="ECO:0007669"/>
    <property type="project" value="TreeGrafter"/>
</dbReference>
<dbReference type="PANTHER" id="PTHR16675">
    <property type="entry name" value="MHC CLASS I-RELATED"/>
    <property type="match status" value="1"/>
</dbReference>
<dbReference type="Pfam" id="PF00129">
    <property type="entry name" value="MHC_I"/>
    <property type="match status" value="1"/>
</dbReference>
<keyword evidence="5" id="KW-0391">Immunity</keyword>
<dbReference type="InterPro" id="IPR011162">
    <property type="entry name" value="MHC_I/II-like_Ag-recog"/>
</dbReference>
<evidence type="ECO:0000256" key="5">
    <source>
        <dbReference type="ARBA" id="ARBA00022859"/>
    </source>
</evidence>
<dbReference type="SUPFAM" id="SSF54452">
    <property type="entry name" value="MHC antigen-recognition domain"/>
    <property type="match status" value="1"/>
</dbReference>
<reference evidence="14" key="1">
    <citation type="submission" date="2025-08" db="UniProtKB">
        <authorList>
            <consortium name="RefSeq"/>
        </authorList>
    </citation>
    <scope>IDENTIFICATION</scope>
</reference>
<dbReference type="GeneID" id="112548712"/>